<evidence type="ECO:0000313" key="1">
    <source>
        <dbReference type="EMBL" id="OXV10421.1"/>
    </source>
</evidence>
<gene>
    <name evidence="1" type="ORF">Egran_01798</name>
</gene>
<dbReference type="AlphaFoldDB" id="A0A232M1Y2"/>
<protein>
    <submittedName>
        <fullName evidence="1">Uncharacterized protein</fullName>
    </submittedName>
</protein>
<name>A0A232M1Y2_9EURO</name>
<evidence type="ECO:0000313" key="2">
    <source>
        <dbReference type="Proteomes" id="UP000243515"/>
    </source>
</evidence>
<dbReference type="EMBL" id="NPHW01002941">
    <property type="protein sequence ID" value="OXV10421.1"/>
    <property type="molecule type" value="Genomic_DNA"/>
</dbReference>
<reference evidence="1 2" key="1">
    <citation type="journal article" date="2015" name="Environ. Microbiol.">
        <title>Metagenome sequence of Elaphomyces granulatus from sporocarp tissue reveals Ascomycota ectomycorrhizal fingerprints of genome expansion and a Proteobacteria-rich microbiome.</title>
        <authorList>
            <person name="Quandt C.A."/>
            <person name="Kohler A."/>
            <person name="Hesse C.N."/>
            <person name="Sharpton T.J."/>
            <person name="Martin F."/>
            <person name="Spatafora J.W."/>
        </authorList>
    </citation>
    <scope>NUCLEOTIDE SEQUENCE [LARGE SCALE GENOMIC DNA]</scope>
    <source>
        <strain evidence="1 2">OSC145934</strain>
    </source>
</reference>
<keyword evidence="2" id="KW-1185">Reference proteome</keyword>
<sequence>MPLTGNLRSLYHINPWLGTSPKLSSSITLYKGLDQARLNGSFNDSGDVVAWQQQLSNPPSDVPLDICGIEATRLVDVHYTTINLENVLKDLSALSRVPKSAPL</sequence>
<comment type="caution">
    <text evidence="1">The sequence shown here is derived from an EMBL/GenBank/DDBJ whole genome shotgun (WGS) entry which is preliminary data.</text>
</comment>
<organism evidence="1 2">
    <name type="scientific">Elaphomyces granulatus</name>
    <dbReference type="NCBI Taxonomy" id="519963"/>
    <lineage>
        <taxon>Eukaryota</taxon>
        <taxon>Fungi</taxon>
        <taxon>Dikarya</taxon>
        <taxon>Ascomycota</taxon>
        <taxon>Pezizomycotina</taxon>
        <taxon>Eurotiomycetes</taxon>
        <taxon>Eurotiomycetidae</taxon>
        <taxon>Eurotiales</taxon>
        <taxon>Elaphomycetaceae</taxon>
        <taxon>Elaphomyces</taxon>
    </lineage>
</organism>
<accession>A0A232M1Y2</accession>
<proteinExistence type="predicted"/>
<dbReference type="OrthoDB" id="5429780at2759"/>
<dbReference type="Proteomes" id="UP000243515">
    <property type="component" value="Unassembled WGS sequence"/>
</dbReference>